<name>A0A2U1QEN5_ARTAN</name>
<comment type="caution">
    <text evidence="1">The sequence shown here is derived from an EMBL/GenBank/DDBJ whole genome shotgun (WGS) entry which is preliminary data.</text>
</comment>
<dbReference type="Proteomes" id="UP000245207">
    <property type="component" value="Unassembled WGS sequence"/>
</dbReference>
<dbReference type="EMBL" id="PKPP01000176">
    <property type="protein sequence ID" value="PWA96448.1"/>
    <property type="molecule type" value="Genomic_DNA"/>
</dbReference>
<accession>A0A2U1QEN5</accession>
<sequence>MLDPCLDKKISLQDETPSFIAIIVHSISIMEFTDSKGLDSLTLFYQLQSSINQPSLAPPSPITTTR</sequence>
<gene>
    <name evidence="1" type="ORF">CTI12_AA039270</name>
</gene>
<dbReference type="AlphaFoldDB" id="A0A2U1QEN5"/>
<organism evidence="1 2">
    <name type="scientific">Artemisia annua</name>
    <name type="common">Sweet wormwood</name>
    <dbReference type="NCBI Taxonomy" id="35608"/>
    <lineage>
        <taxon>Eukaryota</taxon>
        <taxon>Viridiplantae</taxon>
        <taxon>Streptophyta</taxon>
        <taxon>Embryophyta</taxon>
        <taxon>Tracheophyta</taxon>
        <taxon>Spermatophyta</taxon>
        <taxon>Magnoliopsida</taxon>
        <taxon>eudicotyledons</taxon>
        <taxon>Gunneridae</taxon>
        <taxon>Pentapetalae</taxon>
        <taxon>asterids</taxon>
        <taxon>campanulids</taxon>
        <taxon>Asterales</taxon>
        <taxon>Asteraceae</taxon>
        <taxon>Asteroideae</taxon>
        <taxon>Anthemideae</taxon>
        <taxon>Artemisiinae</taxon>
        <taxon>Artemisia</taxon>
    </lineage>
</organism>
<reference evidence="1 2" key="1">
    <citation type="journal article" date="2018" name="Mol. Plant">
        <title>The genome of Artemisia annua provides insight into the evolution of Asteraceae family and artemisinin biosynthesis.</title>
        <authorList>
            <person name="Shen Q."/>
            <person name="Zhang L."/>
            <person name="Liao Z."/>
            <person name="Wang S."/>
            <person name="Yan T."/>
            <person name="Shi P."/>
            <person name="Liu M."/>
            <person name="Fu X."/>
            <person name="Pan Q."/>
            <person name="Wang Y."/>
            <person name="Lv Z."/>
            <person name="Lu X."/>
            <person name="Zhang F."/>
            <person name="Jiang W."/>
            <person name="Ma Y."/>
            <person name="Chen M."/>
            <person name="Hao X."/>
            <person name="Li L."/>
            <person name="Tang Y."/>
            <person name="Lv G."/>
            <person name="Zhou Y."/>
            <person name="Sun X."/>
            <person name="Brodelius P.E."/>
            <person name="Rose J.K.C."/>
            <person name="Tang K."/>
        </authorList>
    </citation>
    <scope>NUCLEOTIDE SEQUENCE [LARGE SCALE GENOMIC DNA]</scope>
    <source>
        <strain evidence="2">cv. Huhao1</strain>
        <tissue evidence="1">Leaf</tissue>
    </source>
</reference>
<keyword evidence="2" id="KW-1185">Reference proteome</keyword>
<proteinExistence type="predicted"/>
<evidence type="ECO:0000313" key="1">
    <source>
        <dbReference type="EMBL" id="PWA96448.1"/>
    </source>
</evidence>
<protein>
    <submittedName>
        <fullName evidence="1">Uncharacterized protein</fullName>
    </submittedName>
</protein>
<evidence type="ECO:0000313" key="2">
    <source>
        <dbReference type="Proteomes" id="UP000245207"/>
    </source>
</evidence>